<dbReference type="PROSITE" id="PS50175">
    <property type="entry name" value="ASP_PROT_RETROV"/>
    <property type="match status" value="1"/>
</dbReference>
<feature type="compositionally biased region" description="Low complexity" evidence="8">
    <location>
        <begin position="1431"/>
        <end position="1455"/>
    </location>
</feature>
<dbReference type="InterPro" id="IPR021109">
    <property type="entry name" value="Peptidase_aspartic_dom_sf"/>
</dbReference>
<dbReference type="SUPFAM" id="SSF56672">
    <property type="entry name" value="DNA/RNA polymerases"/>
    <property type="match status" value="1"/>
</dbReference>
<keyword evidence="2" id="KW-0808">Transferase</keyword>
<sequence>MSEGSAGQIPSQNGNQQPPSNVQQQFRPPPVVNVPPPSASFPPPGQMDPYLLWFQQQQQNYVAELFRQQQEVLRQQQEVMQQQQQSFMAQQEQVIRSILTSIQVQVPSNPEAILDSLASNIKEFRYDPENNVTFAVWYSRYEDLFEKDASRLDGEAKVRLLMRKLGMSEHERYVSFILPKAPKEFDFPTTVKKLSALFGAAESVISRRYRCLQISKQPQEDYVSYACRINKSCVEFELSKLSEEQFKCLVFVCGLKSDKDAEVRLRLLSKIEERNDVTLEQLSEECQRLLNLRHDTAMIEEHSTAVNALRTNQQRFKSGSPSKFHQSGGEKSGSGSSSGKASPELACWLCGGMHYARECSYRTSKCSDCGKVGHKTGYCRSAAKVKPRRWKQNVASTKVVTVNSCSVQQRRKYVPVGINGSPVRLQIDTGSDITIISSESWRKIGSPSMTVSTVVAKSASGRQLQIEGEFACDLSIDGRVMRGTVRVTKEELHLLGSDMIDVFGLWSVPLDSICNRVSSTPASVSKLQAEFPRVFAGSLGLCKKAKVQFQLKTGVTPVFRPKRPVAYAMYQAVDNELDRLERAKIITPVDFSEWAAPIVVVRKANGKIRICGDYSTGLNEALQPHQYPLPLPQDIFANLANCTVFSQIDLTDAFLQVEVDEGSRNLLTINTHRGLYRYNRLPPGVKAAPGAFQQLIDTMLVGLKGVSGYLDDIVVGGVDEEDHNRNLRAVLQRIQEFGFTIRAEKCSFGKSQIRYLGHLCDRHGIRPDPAKIEAIQMLPAPKDVSGVRSFLGAINYYGKFVPNMRTLRFPLDELLKEKGEFRWTAECQRSFDRFKEILGSDLLLTHYDPRREIIVSADASSIGVGATISHRFPDGSVKVVQHAARALTKAEMGYSQPDREGLAVVFAVTKFHKMIFGRKFRLQTDHAPLVRIFGSRKGIPVYTANRLQRWALTLLLYDFTIEYVQTEKFGNADVLSRLINNHAKPDEDYVIASVILEEDLRFVADEAVSCLPLSFKSVEQETQSDEQLRKVYRYLREGWPEEAKIVDPEIRRLHGRRDSLCTVGKCIMFGERLVIPEKHRQRCLRQLHRGHPGILRMKALARSYVYWPSIDEEIAQYVKACKHCASVARSPPKQAPVPWPRPTGPWKRVHVDYAGPIDGVHYLLAVDAHSKWPEVVPTQRITSTATISILRSIFARLGMPETLVSDNGTQFTSSEFQQFCSDSGIDHVTTAPFHPQSNGQAERFVDTFKRALKKIQEGKVGVGEALDVFLLTYRTTPNRQVDEGKSPSEAMFGRRIRTSLDLLRPPPERPPSDEKEGNRRSFSAHDAVYAKVYSNNKWRWAPGTVCEKIGKVMYTVWVEDQRMVRAHVNQMRSRGGTTPGSSRPQSALPLDVLLDAWSIPRTAPPVPTPSLFPTDPTDSSREFPPLPPVPSASSSVSTSMSSSSSSSMSATSASPEFASADSEPVTPVQLPRRSSRARRPPQWFDPYHLY</sequence>
<dbReference type="CDD" id="cd09274">
    <property type="entry name" value="RNase_HI_RT_Ty3"/>
    <property type="match status" value="1"/>
</dbReference>
<feature type="domain" description="Peptidase A2" evidence="9">
    <location>
        <begin position="423"/>
        <end position="499"/>
    </location>
</feature>
<dbReference type="Pfam" id="PF13975">
    <property type="entry name" value="gag-asp_proteas"/>
    <property type="match status" value="1"/>
</dbReference>
<dbReference type="Pfam" id="PF23309">
    <property type="entry name" value="DUF7083"/>
    <property type="match status" value="1"/>
</dbReference>
<feature type="region of interest" description="Disordered" evidence="8">
    <location>
        <begin position="316"/>
        <end position="340"/>
    </location>
</feature>
<dbReference type="PROSITE" id="PS50994">
    <property type="entry name" value="INTEGRASE"/>
    <property type="match status" value="1"/>
</dbReference>
<dbReference type="Pfam" id="PF00665">
    <property type="entry name" value="rve"/>
    <property type="match status" value="1"/>
</dbReference>
<dbReference type="Pfam" id="PF17921">
    <property type="entry name" value="Integrase_H2C2"/>
    <property type="match status" value="1"/>
</dbReference>
<keyword evidence="13" id="KW-1185">Reference proteome</keyword>
<reference evidence="13" key="1">
    <citation type="journal article" date="2015" name="Proc. Natl. Acad. Sci. U.S.A.">
        <title>Genome sequence of the Asian Tiger mosquito, Aedes albopictus, reveals insights into its biology, genetics, and evolution.</title>
        <authorList>
            <person name="Chen X.G."/>
            <person name="Jiang X."/>
            <person name="Gu J."/>
            <person name="Xu M."/>
            <person name="Wu Y."/>
            <person name="Deng Y."/>
            <person name="Zhang C."/>
            <person name="Bonizzoni M."/>
            <person name="Dermauw W."/>
            <person name="Vontas J."/>
            <person name="Armbruster P."/>
            <person name="Huang X."/>
            <person name="Yang Y."/>
            <person name="Zhang H."/>
            <person name="He W."/>
            <person name="Peng H."/>
            <person name="Liu Y."/>
            <person name="Wu K."/>
            <person name="Chen J."/>
            <person name="Lirakis M."/>
            <person name="Topalis P."/>
            <person name="Van Leeuwen T."/>
            <person name="Hall A.B."/>
            <person name="Jiang X."/>
            <person name="Thorpe C."/>
            <person name="Mueller R.L."/>
            <person name="Sun C."/>
            <person name="Waterhouse R.M."/>
            <person name="Yan G."/>
            <person name="Tu Z.J."/>
            <person name="Fang X."/>
            <person name="James A.A."/>
        </authorList>
    </citation>
    <scope>NUCLEOTIDE SEQUENCE [LARGE SCALE GENOMIC DNA]</scope>
    <source>
        <strain evidence="13">Foshan</strain>
    </source>
</reference>
<evidence type="ECO:0000256" key="3">
    <source>
        <dbReference type="ARBA" id="ARBA00022695"/>
    </source>
</evidence>
<evidence type="ECO:0000256" key="8">
    <source>
        <dbReference type="SAM" id="MobiDB-lite"/>
    </source>
</evidence>
<dbReference type="SUPFAM" id="SSF53098">
    <property type="entry name" value="Ribonuclease H-like"/>
    <property type="match status" value="1"/>
</dbReference>
<feature type="region of interest" description="Disordered" evidence="8">
    <location>
        <begin position="1296"/>
        <end position="1321"/>
    </location>
</feature>
<organism evidence="12 13">
    <name type="scientific">Aedes albopictus</name>
    <name type="common">Asian tiger mosquito</name>
    <name type="synonym">Stegomyia albopicta</name>
    <dbReference type="NCBI Taxonomy" id="7160"/>
    <lineage>
        <taxon>Eukaryota</taxon>
        <taxon>Metazoa</taxon>
        <taxon>Ecdysozoa</taxon>
        <taxon>Arthropoda</taxon>
        <taxon>Hexapoda</taxon>
        <taxon>Insecta</taxon>
        <taxon>Pterygota</taxon>
        <taxon>Neoptera</taxon>
        <taxon>Endopterygota</taxon>
        <taxon>Diptera</taxon>
        <taxon>Nematocera</taxon>
        <taxon>Culicoidea</taxon>
        <taxon>Culicidae</taxon>
        <taxon>Culicinae</taxon>
        <taxon>Aedini</taxon>
        <taxon>Aedes</taxon>
        <taxon>Stegomyia</taxon>
    </lineage>
</organism>
<evidence type="ECO:0000259" key="11">
    <source>
        <dbReference type="PROSITE" id="PS50994"/>
    </source>
</evidence>
<dbReference type="Gene3D" id="3.10.10.10">
    <property type="entry name" value="HIV Type 1 Reverse Transcriptase, subunit A, domain 1"/>
    <property type="match status" value="1"/>
</dbReference>
<proteinExistence type="predicted"/>
<dbReference type="InterPro" id="IPR001584">
    <property type="entry name" value="Integrase_cat-core"/>
</dbReference>
<dbReference type="Proteomes" id="UP000069940">
    <property type="component" value="Unassembled WGS sequence"/>
</dbReference>
<dbReference type="EnsemblMetazoa" id="AALFPA23_009390.R12917">
    <property type="protein sequence ID" value="AALFPA23_009390.P12917"/>
    <property type="gene ID" value="AALFPA23_009390"/>
</dbReference>
<feature type="region of interest" description="Disordered" evidence="8">
    <location>
        <begin position="1404"/>
        <end position="1490"/>
    </location>
</feature>
<dbReference type="InterPro" id="IPR001995">
    <property type="entry name" value="Peptidase_A2_cat"/>
</dbReference>
<dbReference type="InterPro" id="IPR000477">
    <property type="entry name" value="RT_dom"/>
</dbReference>
<feature type="region of interest" description="Disordered" evidence="8">
    <location>
        <begin position="1"/>
        <end position="45"/>
    </location>
</feature>
<dbReference type="Gene3D" id="3.30.420.10">
    <property type="entry name" value="Ribonuclease H-like superfamily/Ribonuclease H"/>
    <property type="match status" value="1"/>
</dbReference>
<keyword evidence="4" id="KW-0540">Nuclease</keyword>
<dbReference type="InterPro" id="IPR043128">
    <property type="entry name" value="Rev_trsase/Diguanyl_cyclase"/>
</dbReference>
<dbReference type="RefSeq" id="XP_062713280.1">
    <property type="nucleotide sequence ID" value="XM_062857296.1"/>
</dbReference>
<feature type="domain" description="Integrase catalytic" evidence="11">
    <location>
        <begin position="1141"/>
        <end position="1295"/>
    </location>
</feature>
<evidence type="ECO:0000313" key="13">
    <source>
        <dbReference type="Proteomes" id="UP000069940"/>
    </source>
</evidence>
<protein>
    <recommendedName>
        <fullName evidence="1">RNA-directed DNA polymerase</fullName>
        <ecNumber evidence="1">2.7.7.49</ecNumber>
    </recommendedName>
</protein>
<feature type="compositionally biased region" description="Polar residues" evidence="8">
    <location>
        <begin position="316"/>
        <end position="325"/>
    </location>
</feature>
<evidence type="ECO:0000256" key="4">
    <source>
        <dbReference type="ARBA" id="ARBA00022722"/>
    </source>
</evidence>
<keyword evidence="6" id="KW-0378">Hydrolase</keyword>
<feature type="compositionally biased region" description="Basic and acidic residues" evidence="8">
    <location>
        <begin position="1306"/>
        <end position="1319"/>
    </location>
</feature>
<evidence type="ECO:0000256" key="6">
    <source>
        <dbReference type="ARBA" id="ARBA00022801"/>
    </source>
</evidence>
<dbReference type="PANTHER" id="PTHR37984:SF5">
    <property type="entry name" value="PROTEIN NYNRIN-LIKE"/>
    <property type="match status" value="1"/>
</dbReference>
<evidence type="ECO:0000256" key="2">
    <source>
        <dbReference type="ARBA" id="ARBA00022679"/>
    </source>
</evidence>
<dbReference type="Pfam" id="PF00078">
    <property type="entry name" value="RVT_1"/>
    <property type="match status" value="1"/>
</dbReference>
<dbReference type="PANTHER" id="PTHR37984">
    <property type="entry name" value="PROTEIN CBG26694"/>
    <property type="match status" value="1"/>
</dbReference>
<dbReference type="PROSITE" id="PS50878">
    <property type="entry name" value="RT_POL"/>
    <property type="match status" value="1"/>
</dbReference>
<dbReference type="Pfam" id="PF17917">
    <property type="entry name" value="RT_RNaseH"/>
    <property type="match status" value="1"/>
</dbReference>
<keyword evidence="3" id="KW-0548">Nucleotidyltransferase</keyword>
<feature type="domain" description="Reverse transcriptase" evidence="10">
    <location>
        <begin position="582"/>
        <end position="760"/>
    </location>
</feature>
<keyword evidence="5" id="KW-0255">Endonuclease</keyword>
<dbReference type="InterPro" id="IPR043502">
    <property type="entry name" value="DNA/RNA_pol_sf"/>
</dbReference>
<evidence type="ECO:0000259" key="10">
    <source>
        <dbReference type="PROSITE" id="PS50878"/>
    </source>
</evidence>
<evidence type="ECO:0000313" key="12">
    <source>
        <dbReference type="EnsemblMetazoa" id="AALFPA23_009390.P12917"/>
    </source>
</evidence>
<feature type="compositionally biased region" description="Polar residues" evidence="8">
    <location>
        <begin position="8"/>
        <end position="26"/>
    </location>
</feature>
<reference evidence="12" key="2">
    <citation type="submission" date="2025-05" db="UniProtKB">
        <authorList>
            <consortium name="EnsemblMetazoa"/>
        </authorList>
    </citation>
    <scope>IDENTIFICATION</scope>
    <source>
        <strain evidence="12">Foshan</strain>
    </source>
</reference>
<dbReference type="CDD" id="cd01647">
    <property type="entry name" value="RT_LTR"/>
    <property type="match status" value="1"/>
</dbReference>
<dbReference type="InterPro" id="IPR041588">
    <property type="entry name" value="Integrase_H2C2"/>
</dbReference>
<dbReference type="Gene3D" id="3.30.70.270">
    <property type="match status" value="2"/>
</dbReference>
<evidence type="ECO:0000256" key="5">
    <source>
        <dbReference type="ARBA" id="ARBA00022759"/>
    </source>
</evidence>
<dbReference type="InterPro" id="IPR050951">
    <property type="entry name" value="Retrovirus_Pol_polyprotein"/>
</dbReference>
<dbReference type="Gene3D" id="2.40.70.10">
    <property type="entry name" value="Acid Proteases"/>
    <property type="match status" value="1"/>
</dbReference>
<evidence type="ECO:0000256" key="7">
    <source>
        <dbReference type="ARBA" id="ARBA00022918"/>
    </source>
</evidence>
<dbReference type="InterPro" id="IPR036397">
    <property type="entry name" value="RNaseH_sf"/>
</dbReference>
<dbReference type="Gene3D" id="1.10.340.70">
    <property type="match status" value="1"/>
</dbReference>
<accession>A0ABM1YI80</accession>
<feature type="compositionally biased region" description="Low complexity" evidence="8">
    <location>
        <begin position="327"/>
        <end position="340"/>
    </location>
</feature>
<feature type="compositionally biased region" description="Pro residues" evidence="8">
    <location>
        <begin position="27"/>
        <end position="45"/>
    </location>
</feature>
<dbReference type="InterPro" id="IPR012337">
    <property type="entry name" value="RNaseH-like_sf"/>
</dbReference>
<dbReference type="GeneID" id="134290223"/>
<dbReference type="SUPFAM" id="SSF50630">
    <property type="entry name" value="Acid proteases"/>
    <property type="match status" value="1"/>
</dbReference>
<dbReference type="EC" id="2.7.7.49" evidence="1"/>
<name>A0ABM1YI80_AEDAL</name>
<evidence type="ECO:0000259" key="9">
    <source>
        <dbReference type="PROSITE" id="PS50175"/>
    </source>
</evidence>
<keyword evidence="7" id="KW-0695">RNA-directed DNA polymerase</keyword>
<evidence type="ECO:0000256" key="1">
    <source>
        <dbReference type="ARBA" id="ARBA00012493"/>
    </source>
</evidence>
<dbReference type="InterPro" id="IPR041373">
    <property type="entry name" value="RT_RNaseH"/>
</dbReference>
<dbReference type="InterPro" id="IPR055510">
    <property type="entry name" value="DUF7083"/>
</dbReference>